<sequence length="411" mass="47031">MTSTEESKDVEFDYGDEFFTKSAQDTVESQDADPAQLTETNTSVESKEELNQNRIENKLPELEITDHEQDVMKSTGEKQASINDITSEPGESPETEEARVETNAESDGEVDEWDELQLDPKNSAENPENMTSPMEFKEALQFFENIDLNQYADKIRTAPKRSGISSVFHNIVGPPKLHKSLVPERNLIFTLALIPFQNDELVHVRILQTLYKSLSNRKFDCPRFGPHWELIGFQGNDPSTDLRGCGMLGLLTTLHFVTSSNTKTLASNIYQLSRHEIQNFPFCVMSINITRISLQVLRSGKINKECNQRLKQRHKSKQKYTNDIDLTVYDVFQELYEAIFYKLYTVWKNEGKTMTESGFVIRDIETLAKQKPMDLLKNYRKRLSSEGSKKKNGGNQNEEKIESFVGIEDLG</sequence>
<evidence type="ECO:0000313" key="4">
    <source>
        <dbReference type="Proteomes" id="UP000594262"/>
    </source>
</evidence>
<dbReference type="RefSeq" id="XP_066918586.1">
    <property type="nucleotide sequence ID" value="XM_067062485.1"/>
</dbReference>
<feature type="compositionally biased region" description="Basic and acidic residues" evidence="1">
    <location>
        <begin position="1"/>
        <end position="11"/>
    </location>
</feature>
<reference evidence="3" key="1">
    <citation type="submission" date="2021-01" db="UniProtKB">
        <authorList>
            <consortium name="EnsemblMetazoa"/>
        </authorList>
    </citation>
    <scope>IDENTIFICATION</scope>
</reference>
<dbReference type="AlphaFoldDB" id="A0A7M5WR48"/>
<dbReference type="GeneID" id="136805910"/>
<feature type="compositionally biased region" description="Basic and acidic residues" evidence="1">
    <location>
        <begin position="45"/>
        <end position="71"/>
    </location>
</feature>
<feature type="region of interest" description="Disordered" evidence="1">
    <location>
        <begin position="383"/>
        <end position="411"/>
    </location>
</feature>
<dbReference type="Pfam" id="PF04727">
    <property type="entry name" value="ELMO_CED12"/>
    <property type="match status" value="1"/>
</dbReference>
<protein>
    <recommendedName>
        <fullName evidence="2">ELMO domain-containing protein</fullName>
    </recommendedName>
</protein>
<feature type="compositionally biased region" description="Acidic residues" evidence="1">
    <location>
        <begin position="104"/>
        <end position="117"/>
    </location>
</feature>
<dbReference type="OrthoDB" id="266227at2759"/>
<keyword evidence="4" id="KW-1185">Reference proteome</keyword>
<proteinExistence type="predicted"/>
<dbReference type="PROSITE" id="PS51335">
    <property type="entry name" value="ELMO"/>
    <property type="match status" value="1"/>
</dbReference>
<dbReference type="InterPro" id="IPR050868">
    <property type="entry name" value="ELMO_domain-containing"/>
</dbReference>
<evidence type="ECO:0000313" key="3">
    <source>
        <dbReference type="EnsemblMetazoa" id="CLYHEMP004515.1"/>
    </source>
</evidence>
<dbReference type="EnsemblMetazoa" id="CLYHEMT004515.1">
    <property type="protein sequence ID" value="CLYHEMP004515.1"/>
    <property type="gene ID" value="CLYHEMG004515"/>
</dbReference>
<dbReference type="InterPro" id="IPR006816">
    <property type="entry name" value="ELMO_dom"/>
</dbReference>
<feature type="region of interest" description="Disordered" evidence="1">
    <location>
        <begin position="1"/>
        <end position="130"/>
    </location>
</feature>
<dbReference type="PANTHER" id="PTHR12771">
    <property type="entry name" value="ENGULFMENT AND CELL MOTILITY"/>
    <property type="match status" value="1"/>
</dbReference>
<dbReference type="Proteomes" id="UP000594262">
    <property type="component" value="Unplaced"/>
</dbReference>
<feature type="domain" description="ELMO" evidence="2">
    <location>
        <begin position="202"/>
        <end position="372"/>
    </location>
</feature>
<dbReference type="PANTHER" id="PTHR12771:SF2">
    <property type="entry name" value="ELMO DOMAIN-CONTAINING PROTEIN 3"/>
    <property type="match status" value="1"/>
</dbReference>
<dbReference type="RefSeq" id="XP_066918587.1">
    <property type="nucleotide sequence ID" value="XM_067062486.1"/>
</dbReference>
<evidence type="ECO:0000259" key="2">
    <source>
        <dbReference type="PROSITE" id="PS51335"/>
    </source>
</evidence>
<evidence type="ECO:0000256" key="1">
    <source>
        <dbReference type="SAM" id="MobiDB-lite"/>
    </source>
</evidence>
<name>A0A7M5WR48_9CNID</name>
<accession>A0A7M5WR48</accession>
<organism evidence="3 4">
    <name type="scientific">Clytia hemisphaerica</name>
    <dbReference type="NCBI Taxonomy" id="252671"/>
    <lineage>
        <taxon>Eukaryota</taxon>
        <taxon>Metazoa</taxon>
        <taxon>Cnidaria</taxon>
        <taxon>Hydrozoa</taxon>
        <taxon>Hydroidolina</taxon>
        <taxon>Leptothecata</taxon>
        <taxon>Obeliida</taxon>
        <taxon>Clytiidae</taxon>
        <taxon>Clytia</taxon>
    </lineage>
</organism>